<evidence type="ECO:0000259" key="5">
    <source>
        <dbReference type="PROSITE" id="PS50931"/>
    </source>
</evidence>
<dbReference type="Gene3D" id="1.10.10.10">
    <property type="entry name" value="Winged helix-like DNA-binding domain superfamily/Winged helix DNA-binding domain"/>
    <property type="match status" value="1"/>
</dbReference>
<dbReference type="GO" id="GO:0003700">
    <property type="term" value="F:DNA-binding transcription factor activity"/>
    <property type="evidence" value="ECO:0007669"/>
    <property type="project" value="InterPro"/>
</dbReference>
<keyword evidence="2" id="KW-0805">Transcription regulation</keyword>
<dbReference type="Proteomes" id="UP000287865">
    <property type="component" value="Unassembled WGS sequence"/>
</dbReference>
<dbReference type="EMBL" id="PIPK01000003">
    <property type="protein sequence ID" value="RUO27383.1"/>
    <property type="molecule type" value="Genomic_DNA"/>
</dbReference>
<evidence type="ECO:0000256" key="2">
    <source>
        <dbReference type="ARBA" id="ARBA00023015"/>
    </source>
</evidence>
<evidence type="ECO:0000256" key="4">
    <source>
        <dbReference type="ARBA" id="ARBA00023163"/>
    </source>
</evidence>
<evidence type="ECO:0000313" key="6">
    <source>
        <dbReference type="EMBL" id="RAK00605.1"/>
    </source>
</evidence>
<dbReference type="PROSITE" id="PS50931">
    <property type="entry name" value="HTH_LYSR"/>
    <property type="match status" value="1"/>
</dbReference>
<dbReference type="RefSeq" id="WP_111568404.1">
    <property type="nucleotide sequence ID" value="NZ_PIPK01000003.1"/>
</dbReference>
<reference evidence="6 8" key="2">
    <citation type="submission" date="2018-06" db="EMBL/GenBank/DDBJ databases">
        <title>Genomic Encyclopedia of Type Strains, Phase III (KMG-III): the genomes of soil and plant-associated and newly described type strains.</title>
        <authorList>
            <person name="Whitman W."/>
        </authorList>
    </citation>
    <scope>NUCLEOTIDE SEQUENCE [LARGE SCALE GENOMIC DNA]</scope>
    <source>
        <strain evidence="6 8">CGMCC 1.15366</strain>
    </source>
</reference>
<dbReference type="Proteomes" id="UP000249203">
    <property type="component" value="Unassembled WGS sequence"/>
</dbReference>
<dbReference type="GO" id="GO:0000976">
    <property type="term" value="F:transcription cis-regulatory region binding"/>
    <property type="evidence" value="ECO:0007669"/>
    <property type="project" value="TreeGrafter"/>
</dbReference>
<dbReference type="Pfam" id="PF00126">
    <property type="entry name" value="HTH_1"/>
    <property type="match status" value="1"/>
</dbReference>
<evidence type="ECO:0000313" key="8">
    <source>
        <dbReference type="Proteomes" id="UP000249203"/>
    </source>
</evidence>
<accession>A0A327X4Z6</accession>
<name>A0A327X4Z6_9GAMM</name>
<dbReference type="Gene3D" id="3.40.190.290">
    <property type="match status" value="1"/>
</dbReference>
<dbReference type="AlphaFoldDB" id="A0A327X4Z6"/>
<dbReference type="SUPFAM" id="SSF53850">
    <property type="entry name" value="Periplasmic binding protein-like II"/>
    <property type="match status" value="1"/>
</dbReference>
<gene>
    <name evidence="6" type="ORF">B0I24_10230</name>
    <name evidence="7" type="ORF">CWE07_05425</name>
</gene>
<dbReference type="Pfam" id="PF03466">
    <property type="entry name" value="LysR_substrate"/>
    <property type="match status" value="1"/>
</dbReference>
<protein>
    <submittedName>
        <fullName evidence="6">LysR family transcriptional regulator</fullName>
    </submittedName>
</protein>
<comment type="caution">
    <text evidence="6">The sequence shown here is derived from an EMBL/GenBank/DDBJ whole genome shotgun (WGS) entry which is preliminary data.</text>
</comment>
<sequence>MNLWQLQVFQAIVQHGSLQVAANQLHRTAPALSMSLNKLEQDLGFQLFTRDGYRLQLTAQGRQFHHHSYELLLQYQRLESFTQQLREGAEHSFEIAFESACHPNLLSAALRHVQQAYPATDIVVTGESQLNTLKRVQHKQVLLGLTPWLAVFQQQADFDSVFVAEYQLTVVVARERVEHLAANGLTRAHLQHIPAVLPQHMDMGIEPEQIFRGIGSARIRVNDVNTMLSMVRTGVGWGIVPRQFVATDLKNGRLIEVNVASMISQVHAEVRLVKLAGSVLGPAAQALWDFYQQQQALK</sequence>
<dbReference type="InterPro" id="IPR005119">
    <property type="entry name" value="LysR_subst-bd"/>
</dbReference>
<dbReference type="PANTHER" id="PTHR30126:SF91">
    <property type="entry name" value="LYSR FAMILY TRANSCRIPTIONAL REGULATOR"/>
    <property type="match status" value="1"/>
</dbReference>
<dbReference type="SUPFAM" id="SSF46785">
    <property type="entry name" value="Winged helix' DNA-binding domain"/>
    <property type="match status" value="1"/>
</dbReference>
<dbReference type="OrthoDB" id="9786526at2"/>
<dbReference type="PANTHER" id="PTHR30126">
    <property type="entry name" value="HTH-TYPE TRANSCRIPTIONAL REGULATOR"/>
    <property type="match status" value="1"/>
</dbReference>
<dbReference type="InterPro" id="IPR036388">
    <property type="entry name" value="WH-like_DNA-bd_sf"/>
</dbReference>
<reference evidence="7 9" key="1">
    <citation type="journal article" date="2018" name="Front. Microbiol.">
        <title>Genome-Based Analysis Reveals the Taxonomy and Diversity of the Family Idiomarinaceae.</title>
        <authorList>
            <person name="Liu Y."/>
            <person name="Lai Q."/>
            <person name="Shao Z."/>
        </authorList>
    </citation>
    <scope>NUCLEOTIDE SEQUENCE [LARGE SCALE GENOMIC DNA]</scope>
    <source>
        <strain evidence="7 9">CF12-14</strain>
    </source>
</reference>
<dbReference type="CDD" id="cd05466">
    <property type="entry name" value="PBP2_LTTR_substrate"/>
    <property type="match status" value="1"/>
</dbReference>
<evidence type="ECO:0000256" key="3">
    <source>
        <dbReference type="ARBA" id="ARBA00023125"/>
    </source>
</evidence>
<dbReference type="InterPro" id="IPR036390">
    <property type="entry name" value="WH_DNA-bd_sf"/>
</dbReference>
<evidence type="ECO:0000313" key="9">
    <source>
        <dbReference type="Proteomes" id="UP000287865"/>
    </source>
</evidence>
<organism evidence="6 8">
    <name type="scientific">Aliidiomarina maris</name>
    <dbReference type="NCBI Taxonomy" id="531312"/>
    <lineage>
        <taxon>Bacteria</taxon>
        <taxon>Pseudomonadati</taxon>
        <taxon>Pseudomonadota</taxon>
        <taxon>Gammaproteobacteria</taxon>
        <taxon>Alteromonadales</taxon>
        <taxon>Idiomarinaceae</taxon>
        <taxon>Aliidiomarina</taxon>
    </lineage>
</organism>
<feature type="domain" description="HTH lysR-type" evidence="5">
    <location>
        <begin position="1"/>
        <end position="58"/>
    </location>
</feature>
<keyword evidence="9" id="KW-1185">Reference proteome</keyword>
<keyword evidence="4" id="KW-0804">Transcription</keyword>
<proteinExistence type="inferred from homology"/>
<dbReference type="InterPro" id="IPR000847">
    <property type="entry name" value="LysR_HTH_N"/>
</dbReference>
<comment type="similarity">
    <text evidence="1">Belongs to the LysR transcriptional regulatory family.</text>
</comment>
<keyword evidence="3" id="KW-0238">DNA-binding</keyword>
<evidence type="ECO:0000313" key="7">
    <source>
        <dbReference type="EMBL" id="RUO27383.1"/>
    </source>
</evidence>
<evidence type="ECO:0000256" key="1">
    <source>
        <dbReference type="ARBA" id="ARBA00009437"/>
    </source>
</evidence>
<dbReference type="EMBL" id="QLMD01000002">
    <property type="protein sequence ID" value="RAK00605.1"/>
    <property type="molecule type" value="Genomic_DNA"/>
</dbReference>